<proteinExistence type="inferred from homology"/>
<dbReference type="PANTHER" id="PTHR19372">
    <property type="entry name" value="SULFITE REDUCTASE"/>
    <property type="match status" value="1"/>
</dbReference>
<keyword evidence="15" id="KW-0560">Oxidoreductase</keyword>
<dbReference type="Pfam" id="PF00175">
    <property type="entry name" value="NAD_binding_1"/>
    <property type="match status" value="1"/>
</dbReference>
<dbReference type="InterPro" id="IPR036400">
    <property type="entry name" value="Cyt_B5-like_heme/steroid_sf"/>
</dbReference>
<dbReference type="CDD" id="cd06183">
    <property type="entry name" value="cyt_b5_reduct_like"/>
    <property type="match status" value="1"/>
</dbReference>
<dbReference type="InterPro" id="IPR001199">
    <property type="entry name" value="Cyt_B5-like_heme/steroid-bd"/>
</dbReference>
<dbReference type="Pfam" id="PF03404">
    <property type="entry name" value="Mo-co_dimer"/>
    <property type="match status" value="1"/>
</dbReference>
<dbReference type="GO" id="GO:0008482">
    <property type="term" value="F:sulfite oxidase activity"/>
    <property type="evidence" value="ECO:0007669"/>
    <property type="project" value="TreeGrafter"/>
</dbReference>
<accession>A0A4S8M2Y1</accession>
<dbReference type="PRINTS" id="PR00407">
    <property type="entry name" value="EUMOPTERIN"/>
</dbReference>
<dbReference type="PROSITE" id="PS51384">
    <property type="entry name" value="FAD_FR"/>
    <property type="match status" value="1"/>
</dbReference>
<feature type="compositionally biased region" description="Polar residues" evidence="19">
    <location>
        <begin position="578"/>
        <end position="588"/>
    </location>
</feature>
<evidence type="ECO:0000256" key="12">
    <source>
        <dbReference type="ARBA" id="ARBA00022723"/>
    </source>
</evidence>
<keyword evidence="11" id="KW-0285">Flavoprotein</keyword>
<dbReference type="Gene3D" id="3.10.120.10">
    <property type="entry name" value="Cytochrome b5-like heme/steroid binding domain"/>
    <property type="match status" value="1"/>
</dbReference>
<dbReference type="Pfam" id="PF00970">
    <property type="entry name" value="FAD_binding_6"/>
    <property type="match status" value="1"/>
</dbReference>
<dbReference type="InterPro" id="IPR008333">
    <property type="entry name" value="Cbr1-like_FAD-bd_dom"/>
</dbReference>
<dbReference type="EC" id="1.7.1.3" evidence="7"/>
<dbReference type="Gene3D" id="2.40.30.10">
    <property type="entry name" value="Translation factors"/>
    <property type="match status" value="1"/>
</dbReference>
<dbReference type="SUPFAM" id="SSF81296">
    <property type="entry name" value="E set domains"/>
    <property type="match status" value="1"/>
</dbReference>
<dbReference type="GO" id="GO:0042128">
    <property type="term" value="P:nitrate assimilation"/>
    <property type="evidence" value="ECO:0007669"/>
    <property type="project" value="UniProtKB-KW"/>
</dbReference>
<dbReference type="EMBL" id="ML179179">
    <property type="protein sequence ID" value="THU96330.1"/>
    <property type="molecule type" value="Genomic_DNA"/>
</dbReference>
<dbReference type="SUPFAM" id="SSF55856">
    <property type="entry name" value="Cytochrome b5-like heme/steroid binding domain"/>
    <property type="match status" value="1"/>
</dbReference>
<dbReference type="Gene3D" id="3.40.50.80">
    <property type="entry name" value="Nucleotide-binding domain of ferredoxin-NADP reductase (FNR) module"/>
    <property type="match status" value="1"/>
</dbReference>
<evidence type="ECO:0000256" key="13">
    <source>
        <dbReference type="ARBA" id="ARBA00022827"/>
    </source>
</evidence>
<evidence type="ECO:0000259" key="20">
    <source>
        <dbReference type="PROSITE" id="PS50255"/>
    </source>
</evidence>
<protein>
    <recommendedName>
        <fullName evidence="8">Nitrate reductase [NADPH]</fullName>
        <ecNumber evidence="7">1.7.1.3</ecNumber>
    </recommendedName>
</protein>
<evidence type="ECO:0000256" key="19">
    <source>
        <dbReference type="SAM" id="MobiDB-lite"/>
    </source>
</evidence>
<evidence type="ECO:0000256" key="8">
    <source>
        <dbReference type="ARBA" id="ARBA00015499"/>
    </source>
</evidence>
<keyword evidence="17" id="KW-0534">Nitrate assimilation</keyword>
<dbReference type="InterPro" id="IPR039261">
    <property type="entry name" value="FNR_nucleotide-bd"/>
</dbReference>
<evidence type="ECO:0000256" key="6">
    <source>
        <dbReference type="ARBA" id="ARBA00011738"/>
    </source>
</evidence>
<comment type="cofactor">
    <cofactor evidence="1">
        <name>Mo-molybdopterin</name>
        <dbReference type="ChEBI" id="CHEBI:71302"/>
    </cofactor>
</comment>
<dbReference type="InterPro" id="IPR036374">
    <property type="entry name" value="OxRdtase_Mopterin-bd_sf"/>
</dbReference>
<dbReference type="InterPro" id="IPR017927">
    <property type="entry name" value="FAD-bd_FR_type"/>
</dbReference>
<keyword evidence="16" id="KW-0408">Iron</keyword>
<evidence type="ECO:0000256" key="4">
    <source>
        <dbReference type="ARBA" id="ARBA00003838"/>
    </source>
</evidence>
<dbReference type="InterPro" id="IPR008335">
    <property type="entry name" value="Mopterin_OxRdtase_euk"/>
</dbReference>
<keyword evidence="14" id="KW-0521">NADP</keyword>
<dbReference type="GO" id="GO:0030151">
    <property type="term" value="F:molybdenum ion binding"/>
    <property type="evidence" value="ECO:0007669"/>
    <property type="project" value="InterPro"/>
</dbReference>
<dbReference type="InterPro" id="IPR017938">
    <property type="entry name" value="Riboflavin_synthase-like_b-brl"/>
</dbReference>
<dbReference type="GO" id="GO:0020037">
    <property type="term" value="F:heme binding"/>
    <property type="evidence" value="ECO:0007669"/>
    <property type="project" value="InterPro"/>
</dbReference>
<sequence>MEHPQGISYTDCPPLPGCFPALPRNALLTETAPADSQTPDSWVKRNPDLIRLTGKHPLNCEARLSSLWDAGFLTPAHLHFVRNHGAVPCVEQEIANTWKIRIHGLVREEVSLSVSDLKTLFQVVTLPVTLVCAGNRRKEQNVVRKSLGFNWGPAGVSTALWTGVYLADVLSYVGANRKRAKHVIFEGGDALPNGPYGTSQLLTWAADKGKGMLIAWAMNGLPLEPDHGFPVRIIIPGQIGGRSVKWLKSIEISAEESQHHLHYFDNRILPMQLSPEQARAEKQWWYDSRYLINELSVNSAIAKPDHGEELRVTAPEAVYEIRGYAYTGGGRRVTRVEVSLDDGKTWALSEIAYPEDNYRHSSHTDDIYGTLDLTERDTYFCWCFWSFGVPVKDLMNTPCITVRAMDESGNMQPRDMYTNATSMINNWWFRVAVIRCKDDTGCTVLRFEHPAPVGTTNRGWMERFRDESLDVLQPNFETAEVTKPRKETVSSVTTPESKIKWTKPGVDREIGVKEFEEQSRKKGLISGEVYDASEYLSEHPGGDDSILLMRGEDATEDFMAIHSIDAKEKLRQYHIGRLSQTSEPTQSGPDKAVSHRPKAPVSENAPTIFLHPKQWKILKLTEVVQSNYNSFTFKFALQHPEQELGLPVGQHVFLRIKGKRTGEMVQRAYTPLPTFDEKGYITFLIKIYFPSPRFPKGGKMTMCLYDLVAGDTIEVKGPFGSFVWNGKSTPMYKGIVRPVKEVGMICGGSGITPILQVLASIMREEVKNGIDIRVWLVYANRTEEDILCRKQLEEFLDAAPDRFKLYYTLSTVAEISRDWQYGKGKIDEIMLKKHLPTPSQNGIILACGPDAMVKTLKPCLQKIGWDINLALVVF</sequence>
<gene>
    <name evidence="22" type="ORF">K435DRAFT_858640</name>
</gene>
<evidence type="ECO:0000313" key="22">
    <source>
        <dbReference type="EMBL" id="THU96330.1"/>
    </source>
</evidence>
<dbReference type="SUPFAM" id="SSF52343">
    <property type="entry name" value="Ferredoxin reductase-like, C-terminal NADP-linked domain"/>
    <property type="match status" value="1"/>
</dbReference>
<evidence type="ECO:0000256" key="2">
    <source>
        <dbReference type="ARBA" id="ARBA00001971"/>
    </source>
</evidence>
<dbReference type="PROSITE" id="PS50255">
    <property type="entry name" value="CYTOCHROME_B5_2"/>
    <property type="match status" value="1"/>
</dbReference>
<reference evidence="22 23" key="1">
    <citation type="journal article" date="2019" name="Nat. Ecol. Evol.">
        <title>Megaphylogeny resolves global patterns of mushroom evolution.</title>
        <authorList>
            <person name="Varga T."/>
            <person name="Krizsan K."/>
            <person name="Foldi C."/>
            <person name="Dima B."/>
            <person name="Sanchez-Garcia M."/>
            <person name="Sanchez-Ramirez S."/>
            <person name="Szollosi G.J."/>
            <person name="Szarkandi J.G."/>
            <person name="Papp V."/>
            <person name="Albert L."/>
            <person name="Andreopoulos W."/>
            <person name="Angelini C."/>
            <person name="Antonin V."/>
            <person name="Barry K.W."/>
            <person name="Bougher N.L."/>
            <person name="Buchanan P."/>
            <person name="Buyck B."/>
            <person name="Bense V."/>
            <person name="Catcheside P."/>
            <person name="Chovatia M."/>
            <person name="Cooper J."/>
            <person name="Damon W."/>
            <person name="Desjardin D."/>
            <person name="Finy P."/>
            <person name="Geml J."/>
            <person name="Haridas S."/>
            <person name="Hughes K."/>
            <person name="Justo A."/>
            <person name="Karasinski D."/>
            <person name="Kautmanova I."/>
            <person name="Kiss B."/>
            <person name="Kocsube S."/>
            <person name="Kotiranta H."/>
            <person name="LaButti K.M."/>
            <person name="Lechner B.E."/>
            <person name="Liimatainen K."/>
            <person name="Lipzen A."/>
            <person name="Lukacs Z."/>
            <person name="Mihaltcheva S."/>
            <person name="Morgado L.N."/>
            <person name="Niskanen T."/>
            <person name="Noordeloos M.E."/>
            <person name="Ohm R.A."/>
            <person name="Ortiz-Santana B."/>
            <person name="Ovrebo C."/>
            <person name="Racz N."/>
            <person name="Riley R."/>
            <person name="Savchenko A."/>
            <person name="Shiryaev A."/>
            <person name="Soop K."/>
            <person name="Spirin V."/>
            <person name="Szebenyi C."/>
            <person name="Tomsovsky M."/>
            <person name="Tulloss R.E."/>
            <person name="Uehling J."/>
            <person name="Grigoriev I.V."/>
            <person name="Vagvolgyi C."/>
            <person name="Papp T."/>
            <person name="Martin F.M."/>
            <person name="Miettinen O."/>
            <person name="Hibbett D.S."/>
            <person name="Nagy L.G."/>
        </authorList>
    </citation>
    <scope>NUCLEOTIDE SEQUENCE [LARGE SCALE GENOMIC DNA]</scope>
    <source>
        <strain evidence="22 23">CBS 962.96</strain>
    </source>
</reference>
<evidence type="ECO:0000259" key="21">
    <source>
        <dbReference type="PROSITE" id="PS51384"/>
    </source>
</evidence>
<dbReference type="PRINTS" id="PR00406">
    <property type="entry name" value="CYTB5RDTASE"/>
</dbReference>
<dbReference type="GO" id="GO:0006790">
    <property type="term" value="P:sulfur compound metabolic process"/>
    <property type="evidence" value="ECO:0007669"/>
    <property type="project" value="TreeGrafter"/>
</dbReference>
<dbReference type="Pfam" id="PF00173">
    <property type="entry name" value="Cyt-b5"/>
    <property type="match status" value="1"/>
</dbReference>
<evidence type="ECO:0000256" key="17">
    <source>
        <dbReference type="ARBA" id="ARBA00023063"/>
    </source>
</evidence>
<evidence type="ECO:0000256" key="1">
    <source>
        <dbReference type="ARBA" id="ARBA00001924"/>
    </source>
</evidence>
<feature type="domain" description="Cytochrome b5 heme-binding" evidence="20">
    <location>
        <begin position="524"/>
        <end position="579"/>
    </location>
</feature>
<evidence type="ECO:0000256" key="11">
    <source>
        <dbReference type="ARBA" id="ARBA00022630"/>
    </source>
</evidence>
<dbReference type="GO" id="GO:0043546">
    <property type="term" value="F:molybdopterin cofactor binding"/>
    <property type="evidence" value="ECO:0007669"/>
    <property type="project" value="TreeGrafter"/>
</dbReference>
<dbReference type="InterPro" id="IPR001433">
    <property type="entry name" value="OxRdtase_FAD/NAD-bd"/>
</dbReference>
<dbReference type="InterPro" id="IPR000572">
    <property type="entry name" value="OxRdtase_Mopterin-bd_dom"/>
</dbReference>
<dbReference type="InterPro" id="IPR005066">
    <property type="entry name" value="MoCF_OxRdtse_dimer"/>
</dbReference>
<evidence type="ECO:0000256" key="7">
    <source>
        <dbReference type="ARBA" id="ARBA00012673"/>
    </source>
</evidence>
<comment type="cofactor">
    <cofactor evidence="3">
        <name>FAD</name>
        <dbReference type="ChEBI" id="CHEBI:57692"/>
    </cofactor>
</comment>
<comment type="function">
    <text evidence="4">Nitrate reductase is a key enzyme involved in the first step of nitrate assimilation in plants, fungi and bacteria.</text>
</comment>
<evidence type="ECO:0000256" key="14">
    <source>
        <dbReference type="ARBA" id="ARBA00022857"/>
    </source>
</evidence>
<dbReference type="Proteomes" id="UP000297245">
    <property type="component" value="Unassembled WGS sequence"/>
</dbReference>
<feature type="domain" description="FAD-binding FR-type" evidence="21">
    <location>
        <begin position="610"/>
        <end position="725"/>
    </location>
</feature>
<dbReference type="PANTHER" id="PTHR19372:SF7">
    <property type="entry name" value="SULFITE OXIDASE, MITOCHONDRIAL"/>
    <property type="match status" value="1"/>
</dbReference>
<dbReference type="FunFam" id="3.90.420.10:FF:000005">
    <property type="entry name" value="Nitrate reductase"/>
    <property type="match status" value="1"/>
</dbReference>
<dbReference type="PROSITE" id="PS00191">
    <property type="entry name" value="CYTOCHROME_B5_1"/>
    <property type="match status" value="1"/>
</dbReference>
<keyword evidence="23" id="KW-1185">Reference proteome</keyword>
<dbReference type="Gene3D" id="2.60.40.650">
    <property type="match status" value="1"/>
</dbReference>
<comment type="cofactor">
    <cofactor evidence="2">
        <name>heme</name>
        <dbReference type="ChEBI" id="CHEBI:30413"/>
    </cofactor>
</comment>
<evidence type="ECO:0000256" key="3">
    <source>
        <dbReference type="ARBA" id="ARBA00001974"/>
    </source>
</evidence>
<evidence type="ECO:0000256" key="5">
    <source>
        <dbReference type="ARBA" id="ARBA00006253"/>
    </source>
</evidence>
<dbReference type="Pfam" id="PF00174">
    <property type="entry name" value="Oxidored_molyb"/>
    <property type="match status" value="1"/>
</dbReference>
<keyword evidence="10" id="KW-0349">Heme</keyword>
<name>A0A4S8M2Y1_DENBC</name>
<dbReference type="GO" id="GO:0050464">
    <property type="term" value="F:nitrate reductase (NADPH) activity"/>
    <property type="evidence" value="ECO:0007669"/>
    <property type="project" value="UniProtKB-EC"/>
</dbReference>
<dbReference type="InterPro" id="IPR018506">
    <property type="entry name" value="Cyt_B5_heme-BS"/>
</dbReference>
<evidence type="ECO:0000256" key="10">
    <source>
        <dbReference type="ARBA" id="ARBA00022617"/>
    </source>
</evidence>
<evidence type="ECO:0000256" key="18">
    <source>
        <dbReference type="ARBA" id="ARBA00049155"/>
    </source>
</evidence>
<dbReference type="SMART" id="SM01117">
    <property type="entry name" value="Cyt-b5"/>
    <property type="match status" value="1"/>
</dbReference>
<comment type="subunit">
    <text evidence="6">Homodimer.</text>
</comment>
<dbReference type="Gene3D" id="3.90.420.10">
    <property type="entry name" value="Oxidoreductase, molybdopterin-binding domain"/>
    <property type="match status" value="1"/>
</dbReference>
<dbReference type="SUPFAM" id="SSF63380">
    <property type="entry name" value="Riboflavin synthase domain-like"/>
    <property type="match status" value="1"/>
</dbReference>
<evidence type="ECO:0000256" key="9">
    <source>
        <dbReference type="ARBA" id="ARBA00022505"/>
    </source>
</evidence>
<dbReference type="PRINTS" id="PR00363">
    <property type="entry name" value="CYTOCHROMEB5"/>
</dbReference>
<feature type="region of interest" description="Disordered" evidence="19">
    <location>
        <begin position="578"/>
        <end position="598"/>
    </location>
</feature>
<dbReference type="OrthoDB" id="432685at2759"/>
<keyword evidence="9" id="KW-0500">Molybdenum</keyword>
<evidence type="ECO:0000256" key="16">
    <source>
        <dbReference type="ARBA" id="ARBA00023004"/>
    </source>
</evidence>
<evidence type="ECO:0000313" key="23">
    <source>
        <dbReference type="Proteomes" id="UP000297245"/>
    </source>
</evidence>
<evidence type="ECO:0000256" key="15">
    <source>
        <dbReference type="ARBA" id="ARBA00023002"/>
    </source>
</evidence>
<keyword evidence="13" id="KW-0274">FAD</keyword>
<dbReference type="SUPFAM" id="SSF56524">
    <property type="entry name" value="Oxidoreductase molybdopterin-binding domain"/>
    <property type="match status" value="1"/>
</dbReference>
<organism evidence="22 23">
    <name type="scientific">Dendrothele bispora (strain CBS 962.96)</name>
    <dbReference type="NCBI Taxonomy" id="1314807"/>
    <lineage>
        <taxon>Eukaryota</taxon>
        <taxon>Fungi</taxon>
        <taxon>Dikarya</taxon>
        <taxon>Basidiomycota</taxon>
        <taxon>Agaricomycotina</taxon>
        <taxon>Agaricomycetes</taxon>
        <taxon>Agaricomycetidae</taxon>
        <taxon>Agaricales</taxon>
        <taxon>Agaricales incertae sedis</taxon>
        <taxon>Dendrothele</taxon>
    </lineage>
</organism>
<keyword evidence="12" id="KW-0479">Metal-binding</keyword>
<comment type="similarity">
    <text evidence="5">Belongs to the nitrate reductase family.</text>
</comment>
<dbReference type="InterPro" id="IPR014756">
    <property type="entry name" value="Ig_E-set"/>
</dbReference>
<comment type="catalytic activity">
    <reaction evidence="18">
        <text>nitrite + NADP(+) + H2O = nitrate + NADPH + H(+)</text>
        <dbReference type="Rhea" id="RHEA:19061"/>
        <dbReference type="ChEBI" id="CHEBI:15377"/>
        <dbReference type="ChEBI" id="CHEBI:15378"/>
        <dbReference type="ChEBI" id="CHEBI:16301"/>
        <dbReference type="ChEBI" id="CHEBI:17632"/>
        <dbReference type="ChEBI" id="CHEBI:57783"/>
        <dbReference type="ChEBI" id="CHEBI:58349"/>
        <dbReference type="EC" id="1.7.1.3"/>
    </reaction>
</comment>
<dbReference type="AlphaFoldDB" id="A0A4S8M2Y1"/>